<dbReference type="AlphaFoldDB" id="A0A0C2D6S3"/>
<dbReference type="Gene3D" id="3.30.200.20">
    <property type="entry name" value="Phosphorylase Kinase, domain 1"/>
    <property type="match status" value="1"/>
</dbReference>
<evidence type="ECO:0000313" key="3">
    <source>
        <dbReference type="EMBL" id="KIG15702.1"/>
    </source>
</evidence>
<feature type="domain" description="Protein kinase" evidence="2">
    <location>
        <begin position="28"/>
        <end position="315"/>
    </location>
</feature>
<reference evidence="3 4" key="1">
    <citation type="submission" date="2014-12" db="EMBL/GenBank/DDBJ databases">
        <title>Genome assembly of Enhygromyxa salina DSM 15201.</title>
        <authorList>
            <person name="Sharma G."/>
            <person name="Subramanian S."/>
        </authorList>
    </citation>
    <scope>NUCLEOTIDE SEQUENCE [LARGE SCALE GENOMIC DNA]</scope>
    <source>
        <strain evidence="3 4">DSM 15201</strain>
    </source>
</reference>
<dbReference type="InterPro" id="IPR019734">
    <property type="entry name" value="TPR_rpt"/>
</dbReference>
<dbReference type="PANTHER" id="PTHR44329">
    <property type="entry name" value="SERINE/THREONINE-PROTEIN KINASE TNNI3K-RELATED"/>
    <property type="match status" value="1"/>
</dbReference>
<gene>
    <name evidence="3" type="ORF">DB30_05272</name>
</gene>
<protein>
    <submittedName>
        <fullName evidence="3">High-affnity carbon uptake protein Hat/HatR</fullName>
    </submittedName>
</protein>
<proteinExistence type="predicted"/>
<evidence type="ECO:0000256" key="1">
    <source>
        <dbReference type="SAM" id="Phobius"/>
    </source>
</evidence>
<dbReference type="PROSITE" id="PS50011">
    <property type="entry name" value="PROTEIN_KINASE_DOM"/>
    <property type="match status" value="1"/>
</dbReference>
<dbReference type="InterPro" id="IPR008271">
    <property type="entry name" value="Ser/Thr_kinase_AS"/>
</dbReference>
<dbReference type="SMART" id="SM00028">
    <property type="entry name" value="TPR"/>
    <property type="match status" value="4"/>
</dbReference>
<name>A0A0C2D6S3_9BACT</name>
<keyword evidence="1" id="KW-1133">Transmembrane helix</keyword>
<dbReference type="InterPro" id="IPR011990">
    <property type="entry name" value="TPR-like_helical_dom_sf"/>
</dbReference>
<keyword evidence="1" id="KW-0812">Transmembrane</keyword>
<accession>A0A0C2D6S3</accession>
<dbReference type="InterPro" id="IPR051681">
    <property type="entry name" value="Ser/Thr_Kinases-Pseudokinases"/>
</dbReference>
<dbReference type="Pfam" id="PF00069">
    <property type="entry name" value="Pkinase"/>
    <property type="match status" value="1"/>
</dbReference>
<dbReference type="PROSITE" id="PS00108">
    <property type="entry name" value="PROTEIN_KINASE_ST"/>
    <property type="match status" value="1"/>
</dbReference>
<dbReference type="GO" id="GO:0004674">
    <property type="term" value="F:protein serine/threonine kinase activity"/>
    <property type="evidence" value="ECO:0007669"/>
    <property type="project" value="TreeGrafter"/>
</dbReference>
<feature type="transmembrane region" description="Helical" evidence="1">
    <location>
        <begin position="326"/>
        <end position="351"/>
    </location>
</feature>
<evidence type="ECO:0000313" key="4">
    <source>
        <dbReference type="Proteomes" id="UP000031599"/>
    </source>
</evidence>
<dbReference type="SUPFAM" id="SSF48452">
    <property type="entry name" value="TPR-like"/>
    <property type="match status" value="3"/>
</dbReference>
<sequence length="936" mass="100834">MASLGAGAAGYPNDSDLAPDRGDLIGRYVVLEEIGRGAVGQVVAAYDPELDRKVALKLMQVRGTQQVSSVRLLREAQAMARLSHPSVITVHDVGTVDDDVFIAMEFVEGGSLREWLRAQPRSWQEIVRMFISAGEGLDAAHRQGIVHRDFKPDNVLVRDDRRACVGDFGLARCDEGAPTTVEIEDLRSTLDTLSVSSASARSRLGMPGMTRTGATMGTPAYMAPEQHLRVTVDHRSDQFAFCVALWEALVGARPFAGTTLGTIALSVTSGQREPFPRDSKVSARVRAALERGLSIDPAQRFPSMAKLLEELRASLRRSGRWSRGSLIMLGMLALLTVATLGGAAMIAAGVISLSDSNAPASASGPALCSRADLQMRGVWDDELRGQAEQAFARAEQPYVRDSFARIAASLDATRDAWVNAHTRACEATRVYGEQSEELLDRRMICLAQRRNEIEAVGAALVSGDPEASEGADKLLATIAPISDCDDSTLLEAGLAAPPKQAREQVERLRASLAELTVMRRTGDPAEAKRLAAALVTQAEDAGYDPVLAEALYAQASLLEAIVGPSEALEVARRAAVTATRSGHRFELVRALTLIAWVEGTGRANFEVGLWLLDQAQAELAALGDPVILVLQVKSDRAAILTMQGEYEAGLRAFEQALEFAEAKLGPEHVRAADLRFNIAASMHYLGHYEQAEQAFRASINVYTALVGAAHPEVAQCHNNLAATLLARGQADEAERHVDRAIEIWETNGVNSQLGGAYGNLAEVSRVRGDHAEALVMFERAYAIKLEVFGPDHPITISAGGAVANAQLQLGRYDEAESRFVDGIARLSEIAGPEHPQVLELRLGLAELAHLRGHEANALAQLDTLQQFAATTGADGRHYLLAATIMQAEIERERGRTQQALAALARAEELFEAGADEQLRTAATNLRAQLEAAQPRR</sequence>
<dbReference type="CDD" id="cd14014">
    <property type="entry name" value="STKc_PknB_like"/>
    <property type="match status" value="1"/>
</dbReference>
<dbReference type="Gene3D" id="1.25.40.10">
    <property type="entry name" value="Tetratricopeptide repeat domain"/>
    <property type="match status" value="2"/>
</dbReference>
<dbReference type="InterPro" id="IPR000719">
    <property type="entry name" value="Prot_kinase_dom"/>
</dbReference>
<dbReference type="Gene3D" id="1.10.510.10">
    <property type="entry name" value="Transferase(Phosphotransferase) domain 1"/>
    <property type="match status" value="1"/>
</dbReference>
<dbReference type="EMBL" id="JMCC02000048">
    <property type="protein sequence ID" value="KIG15702.1"/>
    <property type="molecule type" value="Genomic_DNA"/>
</dbReference>
<dbReference type="Proteomes" id="UP000031599">
    <property type="component" value="Unassembled WGS sequence"/>
</dbReference>
<dbReference type="Pfam" id="PF13374">
    <property type="entry name" value="TPR_10"/>
    <property type="match status" value="1"/>
</dbReference>
<organism evidence="3 4">
    <name type="scientific">Enhygromyxa salina</name>
    <dbReference type="NCBI Taxonomy" id="215803"/>
    <lineage>
        <taxon>Bacteria</taxon>
        <taxon>Pseudomonadati</taxon>
        <taxon>Myxococcota</taxon>
        <taxon>Polyangia</taxon>
        <taxon>Nannocystales</taxon>
        <taxon>Nannocystaceae</taxon>
        <taxon>Enhygromyxa</taxon>
    </lineage>
</organism>
<dbReference type="InterPro" id="IPR011009">
    <property type="entry name" value="Kinase-like_dom_sf"/>
</dbReference>
<keyword evidence="1" id="KW-0472">Membrane</keyword>
<dbReference type="GO" id="GO:0005524">
    <property type="term" value="F:ATP binding"/>
    <property type="evidence" value="ECO:0007669"/>
    <property type="project" value="InterPro"/>
</dbReference>
<dbReference type="PANTHER" id="PTHR44329:SF214">
    <property type="entry name" value="PROTEIN KINASE DOMAIN-CONTAINING PROTEIN"/>
    <property type="match status" value="1"/>
</dbReference>
<dbReference type="SUPFAM" id="SSF56112">
    <property type="entry name" value="Protein kinase-like (PK-like)"/>
    <property type="match status" value="1"/>
</dbReference>
<dbReference type="Pfam" id="PF13424">
    <property type="entry name" value="TPR_12"/>
    <property type="match status" value="2"/>
</dbReference>
<evidence type="ECO:0000259" key="2">
    <source>
        <dbReference type="PROSITE" id="PS50011"/>
    </source>
</evidence>
<comment type="caution">
    <text evidence="3">The sequence shown here is derived from an EMBL/GenBank/DDBJ whole genome shotgun (WGS) entry which is preliminary data.</text>
</comment>